<dbReference type="Pfam" id="PF04932">
    <property type="entry name" value="Wzy_C"/>
    <property type="match status" value="1"/>
</dbReference>
<dbReference type="AlphaFoldDB" id="H8H075"/>
<evidence type="ECO:0000256" key="5">
    <source>
        <dbReference type="SAM" id="Phobius"/>
    </source>
</evidence>
<evidence type="ECO:0000256" key="2">
    <source>
        <dbReference type="ARBA" id="ARBA00022692"/>
    </source>
</evidence>
<evidence type="ECO:0000313" key="7">
    <source>
        <dbReference type="EMBL" id="AFD27127.1"/>
    </source>
</evidence>
<keyword evidence="2 5" id="KW-0812">Transmembrane</keyword>
<evidence type="ECO:0000259" key="6">
    <source>
        <dbReference type="Pfam" id="PF04932"/>
    </source>
</evidence>
<accession>H8H075</accession>
<evidence type="ECO:0000256" key="3">
    <source>
        <dbReference type="ARBA" id="ARBA00022989"/>
    </source>
</evidence>
<geneLocation type="plasmid" evidence="7 8">
    <name>P1</name>
</geneLocation>
<dbReference type="PANTHER" id="PTHR37422">
    <property type="entry name" value="TEICHURONIC ACID BIOSYNTHESIS PROTEIN TUAE"/>
    <property type="match status" value="1"/>
</dbReference>
<evidence type="ECO:0000313" key="8">
    <source>
        <dbReference type="Proteomes" id="UP000007575"/>
    </source>
</evidence>
<dbReference type="InterPro" id="IPR007016">
    <property type="entry name" value="O-antigen_ligase-rel_domated"/>
</dbReference>
<dbReference type="HOGENOM" id="CLU_040144_0_0_0"/>
<name>H8H075_DEIGI</name>
<keyword evidence="3 5" id="KW-1133">Transmembrane helix</keyword>
<feature type="transmembrane region" description="Helical" evidence="5">
    <location>
        <begin position="116"/>
        <end position="137"/>
    </location>
</feature>
<dbReference type="PANTHER" id="PTHR37422:SF13">
    <property type="entry name" value="LIPOPOLYSACCHARIDE BIOSYNTHESIS PROTEIN PA4999-RELATED"/>
    <property type="match status" value="1"/>
</dbReference>
<organism evidence="7 8">
    <name type="scientific">Deinococcus gobiensis (strain DSM 21396 / JCM 16679 / CGMCC 1.7299 / I-0)</name>
    <dbReference type="NCBI Taxonomy" id="745776"/>
    <lineage>
        <taxon>Bacteria</taxon>
        <taxon>Thermotogati</taxon>
        <taxon>Deinococcota</taxon>
        <taxon>Deinococci</taxon>
        <taxon>Deinococcales</taxon>
        <taxon>Deinococcaceae</taxon>
        <taxon>Deinococcus</taxon>
    </lineage>
</organism>
<dbReference type="KEGG" id="dgo:DGo_PA0241"/>
<sequence>MIAAGVYLKQSRNLRPLLWGQLLICGTAWLYTLTTQGWIGVQQRLSHPYYYIVSLGLIAVVAMWFVIFWKGGAAWWRWPAGILALITFVASGSRGPLLALVIGSLVALLINNKNKLLLSFTILVITVTAFLAISLNLPFKPLERLTSDQTSGREYVWQDAIRGWETSPLGGVGPYQGGAYLTYLLKEGCQLTPSLERNGVNCPDKIKSLTSIWLIAHNAWLHWMLESGIVGLSGFIVLMLYSAYKSIVLRDSFVLAIVFGFMAMNLVDVVVAIPSPHFSELWWAVVGISIYEDKPTSDVSLKRRLNV</sequence>
<feature type="transmembrane region" description="Helical" evidence="5">
    <location>
        <begin position="220"/>
        <end position="241"/>
    </location>
</feature>
<feature type="transmembrane region" description="Helical" evidence="5">
    <location>
        <begin position="81"/>
        <end position="109"/>
    </location>
</feature>
<protein>
    <submittedName>
        <fullName evidence="7">O-antigen polymerase</fullName>
    </submittedName>
</protein>
<feature type="transmembrane region" description="Helical" evidence="5">
    <location>
        <begin position="48"/>
        <end position="69"/>
    </location>
</feature>
<feature type="domain" description="O-antigen ligase-related" evidence="6">
    <location>
        <begin position="81"/>
        <end position="236"/>
    </location>
</feature>
<reference evidence="7 8" key="1">
    <citation type="journal article" date="2012" name="PLoS ONE">
        <title>Genome sequence and transcriptome analysis of the radioresistant bacterium Deinococcus gobiensis: insights into the extreme environmental adaptations.</title>
        <authorList>
            <person name="Yuan M."/>
            <person name="Chen M."/>
            <person name="Zhang W."/>
            <person name="Lu W."/>
            <person name="Wang J."/>
            <person name="Yang M."/>
            <person name="Zhao P."/>
            <person name="Tang R."/>
            <person name="Li X."/>
            <person name="Hao Y."/>
            <person name="Zhou Z."/>
            <person name="Zhan Y."/>
            <person name="Yu H."/>
            <person name="Teng C."/>
            <person name="Yan Y."/>
            <person name="Ping S."/>
            <person name="Wang Y."/>
            <person name="Lin M."/>
        </authorList>
    </citation>
    <scope>NUCLEOTIDE SEQUENCE [LARGE SCALE GENOMIC DNA]</scope>
    <source>
        <strain evidence="8">DSM 21396 / JCM 16679 / CGMCC 1.7299 / I-0</strain>
        <plasmid evidence="7">P1</plasmid>
    </source>
</reference>
<feature type="transmembrane region" description="Helical" evidence="5">
    <location>
        <begin position="18"/>
        <end position="41"/>
    </location>
</feature>
<gene>
    <name evidence="7" type="ordered locus">DGo_PA0241</name>
</gene>
<dbReference type="EMBL" id="CP002192">
    <property type="protein sequence ID" value="AFD27127.1"/>
    <property type="molecule type" value="Genomic_DNA"/>
</dbReference>
<keyword evidence="8" id="KW-1185">Reference proteome</keyword>
<feature type="transmembrane region" description="Helical" evidence="5">
    <location>
        <begin position="253"/>
        <end position="273"/>
    </location>
</feature>
<comment type="subcellular location">
    <subcellularLocation>
        <location evidence="1">Membrane</location>
        <topology evidence="1">Multi-pass membrane protein</topology>
    </subcellularLocation>
</comment>
<dbReference type="GO" id="GO:0016020">
    <property type="term" value="C:membrane"/>
    <property type="evidence" value="ECO:0007669"/>
    <property type="project" value="UniProtKB-SubCell"/>
</dbReference>
<dbReference type="Proteomes" id="UP000007575">
    <property type="component" value="Plasmid P1"/>
</dbReference>
<proteinExistence type="predicted"/>
<evidence type="ECO:0000256" key="4">
    <source>
        <dbReference type="ARBA" id="ARBA00023136"/>
    </source>
</evidence>
<keyword evidence="7" id="KW-0614">Plasmid</keyword>
<keyword evidence="4 5" id="KW-0472">Membrane</keyword>
<dbReference type="InterPro" id="IPR051533">
    <property type="entry name" value="WaaL-like"/>
</dbReference>
<evidence type="ECO:0000256" key="1">
    <source>
        <dbReference type="ARBA" id="ARBA00004141"/>
    </source>
</evidence>